<dbReference type="InterPro" id="IPR008271">
    <property type="entry name" value="Ser/Thr_kinase_AS"/>
</dbReference>
<evidence type="ECO:0000256" key="7">
    <source>
        <dbReference type="ARBA" id="ARBA00022840"/>
    </source>
</evidence>
<evidence type="ECO:0000313" key="12">
    <source>
        <dbReference type="EMBL" id="ADG96622.1"/>
    </source>
</evidence>
<dbReference type="RefSeq" id="WP_013137078.1">
    <property type="nucleotide sequence ID" value="NC_014168.1"/>
</dbReference>
<dbReference type="InterPro" id="IPR000719">
    <property type="entry name" value="Prot_kinase_dom"/>
</dbReference>
<dbReference type="GO" id="GO:0004674">
    <property type="term" value="F:protein serine/threonine kinase activity"/>
    <property type="evidence" value="ECO:0007669"/>
    <property type="project" value="UniProtKB-KW"/>
</dbReference>
<dbReference type="FunFam" id="1.10.510.10:FF:000306">
    <property type="entry name" value="Serine/threonine protein kinase"/>
    <property type="match status" value="1"/>
</dbReference>
<dbReference type="Pfam" id="PF00069">
    <property type="entry name" value="Pkinase"/>
    <property type="match status" value="1"/>
</dbReference>
<dbReference type="PROSITE" id="PS50011">
    <property type="entry name" value="PROTEIN_KINASE_DOM"/>
    <property type="match status" value="1"/>
</dbReference>
<dbReference type="HOGENOM" id="CLU_011707_0_0_11"/>
<evidence type="ECO:0000256" key="9">
    <source>
        <dbReference type="ARBA" id="ARBA00048679"/>
    </source>
</evidence>
<dbReference type="EC" id="2.7.11.1" evidence="1"/>
<accession>D6ZA80</accession>
<evidence type="ECO:0000256" key="6">
    <source>
        <dbReference type="ARBA" id="ARBA00022777"/>
    </source>
</evidence>
<proteinExistence type="predicted"/>
<dbReference type="InterPro" id="IPR031636">
    <property type="entry name" value="PknG_TPR"/>
</dbReference>
<dbReference type="SUPFAM" id="SSF48452">
    <property type="entry name" value="TPR-like"/>
    <property type="match status" value="1"/>
</dbReference>
<keyword evidence="3 12" id="KW-0723">Serine/threonine-protein kinase</keyword>
<comment type="catalytic activity">
    <reaction evidence="9">
        <text>L-seryl-[protein] + ATP = O-phospho-L-seryl-[protein] + ADP + H(+)</text>
        <dbReference type="Rhea" id="RHEA:17989"/>
        <dbReference type="Rhea" id="RHEA-COMP:9863"/>
        <dbReference type="Rhea" id="RHEA-COMP:11604"/>
        <dbReference type="ChEBI" id="CHEBI:15378"/>
        <dbReference type="ChEBI" id="CHEBI:29999"/>
        <dbReference type="ChEBI" id="CHEBI:30616"/>
        <dbReference type="ChEBI" id="CHEBI:83421"/>
        <dbReference type="ChEBI" id="CHEBI:456216"/>
        <dbReference type="EC" id="2.7.11.1"/>
    </reaction>
</comment>
<dbReference type="eggNOG" id="COG0515">
    <property type="taxonomic scope" value="Bacteria"/>
</dbReference>
<keyword evidence="6 12" id="KW-0418">Kinase</keyword>
<evidence type="ECO:0000256" key="5">
    <source>
        <dbReference type="ARBA" id="ARBA00022741"/>
    </source>
</evidence>
<reference evidence="12 13" key="1">
    <citation type="journal article" date="2010" name="Stand. Genomic Sci.">
        <title>Complete genome sequence of Segniliparus rotundus type strain (CDC 1076).</title>
        <authorList>
            <person name="Sikorski J."/>
            <person name="Lapidus A."/>
            <person name="Copeland A."/>
            <person name="Misra M."/>
            <person name="Glavina Del Rio T."/>
            <person name="Nolan M."/>
            <person name="Lucas S."/>
            <person name="Chen F."/>
            <person name="Tice H."/>
            <person name="Cheng J.F."/>
            <person name="Jando M."/>
            <person name="Schneider S."/>
            <person name="Bruce D."/>
            <person name="Goodwin L."/>
            <person name="Pitluck S."/>
            <person name="Liolios K."/>
            <person name="Mikhailova N."/>
            <person name="Pati A."/>
            <person name="Ivanova N."/>
            <person name="Mavromatis K."/>
            <person name="Chen A."/>
            <person name="Palaniappan K."/>
            <person name="Chertkov O."/>
            <person name="Land M."/>
            <person name="Hauser L."/>
            <person name="Chang Y.J."/>
            <person name="Jeffries C.D."/>
            <person name="Brettin T."/>
            <person name="Detter J.C."/>
            <person name="Han C."/>
            <person name="Rohde M."/>
            <person name="Goker M."/>
            <person name="Bristow J."/>
            <person name="Eisen J.A."/>
            <person name="Markowitz V."/>
            <person name="Hugenholtz P."/>
            <person name="Kyrpides N.C."/>
            <person name="Klenk H.P."/>
        </authorList>
    </citation>
    <scope>NUCLEOTIDE SEQUENCE [LARGE SCALE GENOMIC DNA]</scope>
    <source>
        <strain evidence="13">ATCC BAA-972 / CDC 1076 / CIP 108378 / DSM 44985 / JCM 13578</strain>
    </source>
</reference>
<dbReference type="Pfam" id="PF16918">
    <property type="entry name" value="PknG_TPR"/>
    <property type="match status" value="1"/>
</dbReference>
<dbReference type="SMART" id="SM00220">
    <property type="entry name" value="S_TKc"/>
    <property type="match status" value="1"/>
</dbReference>
<gene>
    <name evidence="12" type="ordered locus">Srot_0133</name>
</gene>
<evidence type="ECO:0000313" key="13">
    <source>
        <dbReference type="Proteomes" id="UP000002247"/>
    </source>
</evidence>
<feature type="domain" description="Protein kinase" evidence="11">
    <location>
        <begin position="118"/>
        <end position="491"/>
    </location>
</feature>
<keyword evidence="13" id="KW-1185">Reference proteome</keyword>
<evidence type="ECO:0000256" key="2">
    <source>
        <dbReference type="ARBA" id="ARBA00014676"/>
    </source>
</evidence>
<dbReference type="Gene3D" id="1.10.510.10">
    <property type="entry name" value="Transferase(Phosphotransferase) domain 1"/>
    <property type="match status" value="1"/>
</dbReference>
<dbReference type="EMBL" id="CP001958">
    <property type="protein sequence ID" value="ADG96622.1"/>
    <property type="molecule type" value="Genomic_DNA"/>
</dbReference>
<dbReference type="AlphaFoldDB" id="D6ZA80"/>
<dbReference type="Gene3D" id="1.25.40.10">
    <property type="entry name" value="Tetratricopeptide repeat domain"/>
    <property type="match status" value="1"/>
</dbReference>
<dbReference type="OrthoDB" id="137117at2"/>
<dbReference type="SUPFAM" id="SSF56112">
    <property type="entry name" value="Protein kinase-like (PK-like)"/>
    <property type="match status" value="1"/>
</dbReference>
<evidence type="ECO:0000256" key="8">
    <source>
        <dbReference type="ARBA" id="ARBA00047899"/>
    </source>
</evidence>
<sequence length="724" mass="78509">MTEAFSPADTTQPAPTAPVESSGPAKRAERTVTVPLSERLIGGGLVRIQPAPALDPSLALMPDPQVPENKRFCWKCHAPVGRKGPDDPGLPEGVCGNCGTPFSFLPQLKAGEVVAGQYVVRGPIAHGGLGWIYLAEDRNVDNRPVVLKGLLSRGDASAQAIARAERQFLSEVSHPAIVEILNFVEHPDLDGVPVGYIVMQYIGGVSLRDLLYGRKPGSPPLGGALRRTSLPVEQALAYLMEIMPALGYLHSIGLAYNDLKPENIMLTEGQLTLIDLGAVTSMHDTNRLYGTVGYQAPELTLTGPTVQTDVFTVGRTLAVLTVDLPLDKGRYAEGLPSPQEEPVFAKYPSYYQLLLRATHPNSRARFQSASEMSVQMSGVLREVLAERRGRPYPSSSTLFTASRGEFGTDVLSRRLDVYADGRDRRGELRRDEVVQALPLPLVDPAHPSAALLATLLHTKPEHALESVTGALESDPDDTETVLAAVRVHMGLGQLDEAARLLDNLYAPRNWRPSWYQGNLALLQGDLEEAKKSFEEVWGMLPGEPAPKLALAVVLELLDDPAAKTLYRLCSTTDDGLISATFGLARRLSAEGDPMGAVAALDKVPSSSRHAATATVSAIVILLKDEVDEDLLRAAAERQQRLPKEEPRTLAARALLLGKAVDWMQGRPAHSPPLSGSFLGKPFTLHSLRRQSEFVLRALAKRAAHRSQRYALVDLANIVRPRTVF</sequence>
<keyword evidence="4" id="KW-0808">Transferase</keyword>
<dbReference type="Gene3D" id="3.30.200.20">
    <property type="entry name" value="Phosphorylase Kinase, domain 1"/>
    <property type="match status" value="1"/>
</dbReference>
<dbReference type="PROSITE" id="PS00108">
    <property type="entry name" value="PROTEIN_KINASE_ST"/>
    <property type="match status" value="1"/>
</dbReference>
<evidence type="ECO:0000256" key="3">
    <source>
        <dbReference type="ARBA" id="ARBA00022527"/>
    </source>
</evidence>
<dbReference type="KEGG" id="srt:Srot_0133"/>
<evidence type="ECO:0000256" key="1">
    <source>
        <dbReference type="ARBA" id="ARBA00012513"/>
    </source>
</evidence>
<name>D6ZA80_SEGRD</name>
<evidence type="ECO:0000256" key="4">
    <source>
        <dbReference type="ARBA" id="ARBA00022679"/>
    </source>
</evidence>
<organism evidence="12 13">
    <name type="scientific">Segniliparus rotundus (strain ATCC BAA-972 / CDC 1076 / CIP 108378 / DSM 44985 / JCM 13578)</name>
    <dbReference type="NCBI Taxonomy" id="640132"/>
    <lineage>
        <taxon>Bacteria</taxon>
        <taxon>Bacillati</taxon>
        <taxon>Actinomycetota</taxon>
        <taxon>Actinomycetes</taxon>
        <taxon>Mycobacteriales</taxon>
        <taxon>Segniliparaceae</taxon>
        <taxon>Segniliparus</taxon>
    </lineage>
</organism>
<dbReference type="InterPro" id="IPR031634">
    <property type="entry name" value="PknG_rubred"/>
</dbReference>
<dbReference type="Proteomes" id="UP000002247">
    <property type="component" value="Chromosome"/>
</dbReference>
<dbReference type="Pfam" id="PF16919">
    <property type="entry name" value="PknG_rubred"/>
    <property type="match status" value="1"/>
</dbReference>
<dbReference type="PANTHER" id="PTHR24363">
    <property type="entry name" value="SERINE/THREONINE PROTEIN KINASE"/>
    <property type="match status" value="1"/>
</dbReference>
<keyword evidence="5" id="KW-0547">Nucleotide-binding</keyword>
<dbReference type="CDD" id="cd14014">
    <property type="entry name" value="STKc_PknB_like"/>
    <property type="match status" value="1"/>
</dbReference>
<dbReference type="InterPro" id="IPR011009">
    <property type="entry name" value="Kinase-like_dom_sf"/>
</dbReference>
<dbReference type="eggNOG" id="COG0457">
    <property type="taxonomic scope" value="Bacteria"/>
</dbReference>
<dbReference type="GO" id="GO:0005524">
    <property type="term" value="F:ATP binding"/>
    <property type="evidence" value="ECO:0007669"/>
    <property type="project" value="UniProtKB-KW"/>
</dbReference>
<comment type="catalytic activity">
    <reaction evidence="8">
        <text>L-threonyl-[protein] + ATP = O-phospho-L-threonyl-[protein] + ADP + H(+)</text>
        <dbReference type="Rhea" id="RHEA:46608"/>
        <dbReference type="Rhea" id="RHEA-COMP:11060"/>
        <dbReference type="Rhea" id="RHEA-COMP:11605"/>
        <dbReference type="ChEBI" id="CHEBI:15378"/>
        <dbReference type="ChEBI" id="CHEBI:30013"/>
        <dbReference type="ChEBI" id="CHEBI:30616"/>
        <dbReference type="ChEBI" id="CHEBI:61977"/>
        <dbReference type="ChEBI" id="CHEBI:456216"/>
        <dbReference type="EC" id="2.7.11.1"/>
    </reaction>
</comment>
<dbReference type="InterPro" id="IPR011990">
    <property type="entry name" value="TPR-like_helical_dom_sf"/>
</dbReference>
<feature type="compositionally biased region" description="Low complexity" evidence="10">
    <location>
        <begin position="7"/>
        <end position="18"/>
    </location>
</feature>
<evidence type="ECO:0000259" key="11">
    <source>
        <dbReference type="PROSITE" id="PS50011"/>
    </source>
</evidence>
<feature type="region of interest" description="Disordered" evidence="10">
    <location>
        <begin position="1"/>
        <end position="30"/>
    </location>
</feature>
<evidence type="ECO:0000256" key="10">
    <source>
        <dbReference type="SAM" id="MobiDB-lite"/>
    </source>
</evidence>
<dbReference type="STRING" id="640132.Srot_0133"/>
<keyword evidence="7" id="KW-0067">ATP-binding</keyword>
<protein>
    <recommendedName>
        <fullName evidence="2">Serine/threonine-protein kinase PknG</fullName>
        <ecNumber evidence="1">2.7.11.1</ecNumber>
    </recommendedName>
</protein>
<dbReference type="PANTHER" id="PTHR24363:SF0">
    <property type="entry name" value="SERINE_THREONINE KINASE LIKE DOMAIN CONTAINING 1"/>
    <property type="match status" value="1"/>
</dbReference>